<accession>B2VR13</accession>
<organism evidence="1 2">
    <name type="scientific">Pyrenophora tritici-repentis (strain Pt-1C-BFP)</name>
    <name type="common">Wheat tan spot fungus</name>
    <name type="synonym">Drechslera tritici-repentis</name>
    <dbReference type="NCBI Taxonomy" id="426418"/>
    <lineage>
        <taxon>Eukaryota</taxon>
        <taxon>Fungi</taxon>
        <taxon>Dikarya</taxon>
        <taxon>Ascomycota</taxon>
        <taxon>Pezizomycotina</taxon>
        <taxon>Dothideomycetes</taxon>
        <taxon>Pleosporomycetidae</taxon>
        <taxon>Pleosporales</taxon>
        <taxon>Pleosporineae</taxon>
        <taxon>Pleosporaceae</taxon>
        <taxon>Pyrenophora</taxon>
    </lineage>
</organism>
<protein>
    <submittedName>
        <fullName evidence="1">Uncharacterized protein</fullName>
    </submittedName>
</protein>
<dbReference type="Proteomes" id="UP000001471">
    <property type="component" value="Unassembled WGS sequence"/>
</dbReference>
<dbReference type="InParanoid" id="B2VR13"/>
<evidence type="ECO:0000313" key="2">
    <source>
        <dbReference type="Proteomes" id="UP000001471"/>
    </source>
</evidence>
<sequence length="54" mass="6377">MLGTREDLERLVFVKESGLRNQCSATPQEHAETARCCYCWFQNPMWTVLEGWRV</sequence>
<dbReference type="EMBL" id="DS231615">
    <property type="protein sequence ID" value="EDU39878.1"/>
    <property type="molecule type" value="Genomic_DNA"/>
</dbReference>
<name>B2VR13_PYRTR</name>
<gene>
    <name evidence="1" type="ORF">PTRG_00440</name>
</gene>
<dbReference type="AlphaFoldDB" id="B2VR13"/>
<reference evidence="2" key="1">
    <citation type="journal article" date="2013" name="G3 (Bethesda)">
        <title>Comparative genomics of a plant-pathogenic fungus, Pyrenophora tritici-repentis, reveals transduplication and the impact of repeat elements on pathogenicity and population divergence.</title>
        <authorList>
            <person name="Manning V.A."/>
            <person name="Pandelova I."/>
            <person name="Dhillon B."/>
            <person name="Wilhelm L.J."/>
            <person name="Goodwin S.B."/>
            <person name="Berlin A.M."/>
            <person name="Figueroa M."/>
            <person name="Freitag M."/>
            <person name="Hane J.K."/>
            <person name="Henrissat B."/>
            <person name="Holman W.H."/>
            <person name="Kodira C.D."/>
            <person name="Martin J."/>
            <person name="Oliver R.P."/>
            <person name="Robbertse B."/>
            <person name="Schackwitz W."/>
            <person name="Schwartz D.C."/>
            <person name="Spatafora J.W."/>
            <person name="Turgeon B.G."/>
            <person name="Yandava C."/>
            <person name="Young S."/>
            <person name="Zhou S."/>
            <person name="Zeng Q."/>
            <person name="Grigoriev I.V."/>
            <person name="Ma L.-J."/>
            <person name="Ciuffetti L.M."/>
        </authorList>
    </citation>
    <scope>NUCLEOTIDE SEQUENCE [LARGE SCALE GENOMIC DNA]</scope>
    <source>
        <strain evidence="2">Pt-1C-BFP</strain>
    </source>
</reference>
<evidence type="ECO:0000313" key="1">
    <source>
        <dbReference type="EMBL" id="EDU39878.1"/>
    </source>
</evidence>
<proteinExistence type="predicted"/>
<dbReference type="HOGENOM" id="CLU_3051448_0_0_1"/>